<comment type="caution">
    <text evidence="3">The sequence shown here is derived from an EMBL/GenBank/DDBJ whole genome shotgun (WGS) entry which is preliminary data.</text>
</comment>
<protein>
    <recommendedName>
        <fullName evidence="2">DUF4240 domain-containing protein</fullName>
    </recommendedName>
</protein>
<dbReference type="Proteomes" id="UP000601223">
    <property type="component" value="Unassembled WGS sequence"/>
</dbReference>
<reference evidence="3 4" key="1">
    <citation type="submission" date="2021-01" db="EMBL/GenBank/DDBJ databases">
        <title>Whole genome shotgun sequence of Catellatospora bangladeshensis NBRC 107357.</title>
        <authorList>
            <person name="Komaki H."/>
            <person name="Tamura T."/>
        </authorList>
    </citation>
    <scope>NUCLEOTIDE SEQUENCE [LARGE SCALE GENOMIC DNA]</scope>
    <source>
        <strain evidence="3 4">NBRC 107357</strain>
    </source>
</reference>
<dbReference type="RefSeq" id="WP_239126332.1">
    <property type="nucleotide sequence ID" value="NZ_BONF01000065.1"/>
</dbReference>
<evidence type="ECO:0000313" key="3">
    <source>
        <dbReference type="EMBL" id="GIF86326.1"/>
    </source>
</evidence>
<evidence type="ECO:0000256" key="1">
    <source>
        <dbReference type="SAM" id="MobiDB-lite"/>
    </source>
</evidence>
<dbReference type="InterPro" id="IPR025334">
    <property type="entry name" value="DUF4240"/>
</dbReference>
<evidence type="ECO:0000259" key="2">
    <source>
        <dbReference type="Pfam" id="PF14024"/>
    </source>
</evidence>
<dbReference type="EMBL" id="BONF01000065">
    <property type="protein sequence ID" value="GIF86326.1"/>
    <property type="molecule type" value="Genomic_DNA"/>
</dbReference>
<gene>
    <name evidence="3" type="ORF">Cba03nite_76750</name>
</gene>
<proteinExistence type="predicted"/>
<name>A0A8J3JSP4_9ACTN</name>
<sequence>MIEFPTATYHPSHGCATVLAVDVGEFWGLVERAVRECAGRRARATWLQERLSGRGATDILDFEVHLDDASDRAMTWLMWGAATRIVGPCTDDTFHYLRNWLMTLGRETFERVVADPDSLALVPQVRQLAARDRIRWRLDEWPEWEELDYAAGEAWEGVRGAGANIYRAVEQHRPHPRLPTLQDERWDLADPAEAARRLPRLTTLFSRSAPPDRAGAEAPPQGPWPAAEQIPGQLVIPGLLDADGRPG</sequence>
<feature type="region of interest" description="Disordered" evidence="1">
    <location>
        <begin position="199"/>
        <end position="247"/>
    </location>
</feature>
<keyword evidence="4" id="KW-1185">Reference proteome</keyword>
<dbReference type="Pfam" id="PF14024">
    <property type="entry name" value="DUF4240"/>
    <property type="match status" value="1"/>
</dbReference>
<evidence type="ECO:0000313" key="4">
    <source>
        <dbReference type="Proteomes" id="UP000601223"/>
    </source>
</evidence>
<organism evidence="3 4">
    <name type="scientific">Catellatospora bangladeshensis</name>
    <dbReference type="NCBI Taxonomy" id="310355"/>
    <lineage>
        <taxon>Bacteria</taxon>
        <taxon>Bacillati</taxon>
        <taxon>Actinomycetota</taxon>
        <taxon>Actinomycetes</taxon>
        <taxon>Micromonosporales</taxon>
        <taxon>Micromonosporaceae</taxon>
        <taxon>Catellatospora</taxon>
    </lineage>
</organism>
<feature type="domain" description="DUF4240" evidence="2">
    <location>
        <begin position="24"/>
        <end position="156"/>
    </location>
</feature>
<dbReference type="AlphaFoldDB" id="A0A8J3JSP4"/>
<accession>A0A8J3JSP4</accession>